<name>A0ABW5TXF6_9SPHI</name>
<dbReference type="InterPro" id="IPR001789">
    <property type="entry name" value="Sig_transdc_resp-reg_receiver"/>
</dbReference>
<organism evidence="3 4">
    <name type="scientific">Pedobacter alpinus</name>
    <dbReference type="NCBI Taxonomy" id="1590643"/>
    <lineage>
        <taxon>Bacteria</taxon>
        <taxon>Pseudomonadati</taxon>
        <taxon>Bacteroidota</taxon>
        <taxon>Sphingobacteriia</taxon>
        <taxon>Sphingobacteriales</taxon>
        <taxon>Sphingobacteriaceae</taxon>
        <taxon>Pedobacter</taxon>
    </lineage>
</organism>
<dbReference type="SMART" id="SM00448">
    <property type="entry name" value="REC"/>
    <property type="match status" value="1"/>
</dbReference>
<evidence type="ECO:0000313" key="4">
    <source>
        <dbReference type="Proteomes" id="UP001597546"/>
    </source>
</evidence>
<protein>
    <submittedName>
        <fullName evidence="3">Response regulator</fullName>
    </submittedName>
</protein>
<dbReference type="PROSITE" id="PS50110">
    <property type="entry name" value="RESPONSE_REGULATORY"/>
    <property type="match status" value="1"/>
</dbReference>
<dbReference type="InterPro" id="IPR011006">
    <property type="entry name" value="CheY-like_superfamily"/>
</dbReference>
<comment type="caution">
    <text evidence="3">The sequence shown here is derived from an EMBL/GenBank/DDBJ whole genome shotgun (WGS) entry which is preliminary data.</text>
</comment>
<dbReference type="Proteomes" id="UP001597546">
    <property type="component" value="Unassembled WGS sequence"/>
</dbReference>
<evidence type="ECO:0000313" key="3">
    <source>
        <dbReference type="EMBL" id="MFD2733546.1"/>
    </source>
</evidence>
<dbReference type="SUPFAM" id="SSF52172">
    <property type="entry name" value="CheY-like"/>
    <property type="match status" value="1"/>
</dbReference>
<dbReference type="Gene3D" id="3.40.50.2300">
    <property type="match status" value="1"/>
</dbReference>
<feature type="modified residue" description="4-aspartylphosphate" evidence="1">
    <location>
        <position position="59"/>
    </location>
</feature>
<keyword evidence="4" id="KW-1185">Reference proteome</keyword>
<proteinExistence type="predicted"/>
<gene>
    <name evidence="3" type="ORF">ACFSSE_17690</name>
</gene>
<dbReference type="RefSeq" id="WP_379045045.1">
    <property type="nucleotide sequence ID" value="NZ_JBHSKW010000051.1"/>
</dbReference>
<feature type="domain" description="Response regulatory" evidence="2">
    <location>
        <begin position="4"/>
        <end position="132"/>
    </location>
</feature>
<reference evidence="4" key="1">
    <citation type="journal article" date="2019" name="Int. J. Syst. Evol. Microbiol.">
        <title>The Global Catalogue of Microorganisms (GCM) 10K type strain sequencing project: providing services to taxonomists for standard genome sequencing and annotation.</title>
        <authorList>
            <consortium name="The Broad Institute Genomics Platform"/>
            <consortium name="The Broad Institute Genome Sequencing Center for Infectious Disease"/>
            <person name="Wu L."/>
            <person name="Ma J."/>
        </authorList>
    </citation>
    <scope>NUCLEOTIDE SEQUENCE [LARGE SCALE GENOMIC DNA]</scope>
    <source>
        <strain evidence="4">KCTC 42456</strain>
    </source>
</reference>
<accession>A0ABW5TXF6</accession>
<evidence type="ECO:0000259" key="2">
    <source>
        <dbReference type="PROSITE" id="PS50110"/>
    </source>
</evidence>
<evidence type="ECO:0000256" key="1">
    <source>
        <dbReference type="PROSITE-ProRule" id="PRU00169"/>
    </source>
</evidence>
<sequence>MFKKVLIAEDHESANLSVRKTLDEFGVKEREYVYYCDDALMHLKQALAEGNPYELLITDIFFEEDGRAQDLKGGIDLIKAAKALQPHILVLVFSAESKVGFIDQLFKEMGINAYVRKARRDVEELKNALTHLANDKQYLNPALRQSIKKQNTYEFSDYDIILISQLSQGMLQKDIPYYLEKNEIKPYGLSSVEKRLNFMKATLGFSKNEQLIAFCKDLGII</sequence>
<keyword evidence="1" id="KW-0597">Phosphoprotein</keyword>
<dbReference type="EMBL" id="JBHULV010000056">
    <property type="protein sequence ID" value="MFD2733546.1"/>
    <property type="molecule type" value="Genomic_DNA"/>
</dbReference>